<proteinExistence type="predicted"/>
<dbReference type="EMBL" id="JAHVHU010000005">
    <property type="protein sequence ID" value="MBY5957453.1"/>
    <property type="molecule type" value="Genomic_DNA"/>
</dbReference>
<dbReference type="SUPFAM" id="SSF56219">
    <property type="entry name" value="DNase I-like"/>
    <property type="match status" value="1"/>
</dbReference>
<feature type="domain" description="Endonuclease/exonuclease/phosphatase" evidence="1">
    <location>
        <begin position="49"/>
        <end position="220"/>
    </location>
</feature>
<keyword evidence="2" id="KW-0378">Hydrolase</keyword>
<name>A0A953HT68_9BACT</name>
<sequence>MSSAALCLYLKNASNISLAAPQIVLNEDSKFTIAHFNLSSVQDNLEEDFKIIDQVAPDILVFQEYTPQFQDQITGHYDTIYSNQTEFLRIDDYGQSVFTSFPVLAQDTFLIYNMPVLRLRLQIPDGRTVQLISQYSLPPLTTQYKEDSKLVFSQLAEFIAQADEPVIFVGTLNYVSWDNQMVRFRYQANLEDSRKSFFPSFANSDKSLFYAPVDHIYYNEYLDCLQFKKIDGYANKKIGIRGEYQINNYEKIFTSTQE</sequence>
<gene>
    <name evidence="2" type="ORF">KUV50_04850</name>
</gene>
<evidence type="ECO:0000259" key="1">
    <source>
        <dbReference type="Pfam" id="PF03372"/>
    </source>
</evidence>
<comment type="caution">
    <text evidence="2">The sequence shown here is derived from an EMBL/GenBank/DDBJ whole genome shotgun (WGS) entry which is preliminary data.</text>
</comment>
<dbReference type="Pfam" id="PF03372">
    <property type="entry name" value="Exo_endo_phos"/>
    <property type="match status" value="1"/>
</dbReference>
<dbReference type="GO" id="GO:0004519">
    <property type="term" value="F:endonuclease activity"/>
    <property type="evidence" value="ECO:0007669"/>
    <property type="project" value="UniProtKB-KW"/>
</dbReference>
<organism evidence="2 3">
    <name type="scientific">Membranihabitans marinus</name>
    <dbReference type="NCBI Taxonomy" id="1227546"/>
    <lineage>
        <taxon>Bacteria</taxon>
        <taxon>Pseudomonadati</taxon>
        <taxon>Bacteroidota</taxon>
        <taxon>Saprospiria</taxon>
        <taxon>Saprospirales</taxon>
        <taxon>Saprospiraceae</taxon>
        <taxon>Membranihabitans</taxon>
    </lineage>
</organism>
<dbReference type="Gene3D" id="3.60.10.10">
    <property type="entry name" value="Endonuclease/exonuclease/phosphatase"/>
    <property type="match status" value="1"/>
</dbReference>
<dbReference type="AlphaFoldDB" id="A0A953HT68"/>
<dbReference type="InterPro" id="IPR036691">
    <property type="entry name" value="Endo/exonu/phosph_ase_sf"/>
</dbReference>
<evidence type="ECO:0000313" key="3">
    <source>
        <dbReference type="Proteomes" id="UP000753961"/>
    </source>
</evidence>
<protein>
    <submittedName>
        <fullName evidence="2">Endonuclease/exonuclease/phosphatase family protein</fullName>
    </submittedName>
</protein>
<evidence type="ECO:0000313" key="2">
    <source>
        <dbReference type="EMBL" id="MBY5957453.1"/>
    </source>
</evidence>
<keyword evidence="3" id="KW-1185">Reference proteome</keyword>
<dbReference type="RefSeq" id="WP_222578975.1">
    <property type="nucleotide sequence ID" value="NZ_JAHVHU010000005.1"/>
</dbReference>
<dbReference type="InterPro" id="IPR005135">
    <property type="entry name" value="Endo/exonuclease/phosphatase"/>
</dbReference>
<accession>A0A953HT68</accession>
<keyword evidence="2" id="KW-0540">Nuclease</keyword>
<keyword evidence="2" id="KW-0255">Endonuclease</keyword>
<dbReference type="Proteomes" id="UP000753961">
    <property type="component" value="Unassembled WGS sequence"/>
</dbReference>
<reference evidence="2" key="1">
    <citation type="submission" date="2021-06" db="EMBL/GenBank/DDBJ databases">
        <title>44 bacteria genomes isolated from Dapeng, Shenzhen.</title>
        <authorList>
            <person name="Zheng W."/>
            <person name="Yu S."/>
            <person name="Huang Y."/>
        </authorList>
    </citation>
    <scope>NUCLEOTIDE SEQUENCE</scope>
    <source>
        <strain evidence="2">DP5N28-2</strain>
    </source>
</reference>